<dbReference type="Proteomes" id="UP001476950">
    <property type="component" value="Unassembled WGS sequence"/>
</dbReference>
<feature type="compositionally biased region" description="Low complexity" evidence="1">
    <location>
        <begin position="234"/>
        <end position="258"/>
    </location>
</feature>
<dbReference type="EMBL" id="JAMPLM010000025">
    <property type="protein sequence ID" value="MEP1061031.1"/>
    <property type="molecule type" value="Genomic_DNA"/>
</dbReference>
<name>A0ABV0KP60_9CYAN</name>
<accession>A0ABV0KP60</accession>
<evidence type="ECO:0000256" key="1">
    <source>
        <dbReference type="SAM" id="MobiDB-lite"/>
    </source>
</evidence>
<evidence type="ECO:0000313" key="2">
    <source>
        <dbReference type="EMBL" id="MEP1061031.1"/>
    </source>
</evidence>
<gene>
    <name evidence="2" type="ORF">NDI38_21605</name>
</gene>
<feature type="region of interest" description="Disordered" evidence="1">
    <location>
        <begin position="67"/>
        <end position="88"/>
    </location>
</feature>
<organism evidence="2 3">
    <name type="scientific">Stenomitos frigidus AS-A4</name>
    <dbReference type="NCBI Taxonomy" id="2933935"/>
    <lineage>
        <taxon>Bacteria</taxon>
        <taxon>Bacillati</taxon>
        <taxon>Cyanobacteriota</taxon>
        <taxon>Cyanophyceae</taxon>
        <taxon>Leptolyngbyales</taxon>
        <taxon>Leptolyngbyaceae</taxon>
        <taxon>Stenomitos</taxon>
    </lineage>
</organism>
<evidence type="ECO:0000313" key="3">
    <source>
        <dbReference type="Proteomes" id="UP001476950"/>
    </source>
</evidence>
<proteinExistence type="predicted"/>
<sequence>MSLVFLEVAVVRQVSVPFSVKQNPVSLPPSVRSQRRTGLKAAAAVVSGALLSASFGLASPGLSQTSFNPGASSPTVTSTSTSSASSVGSIGGMQQQVEQIQGFVGGYLKRFEALKGQIEGVVQDYIGALGDDVSEAIKNALGDLNLPDPNKLLKGILGDKDQEGKPVVQAELNNVSGVMPSILKNNAAAPLLADLWGQANFSTEAQKATKEDLQNIEKQVKASQQVASASEKLTTQSTQASSTSGQAATKAQQQAQQAQKRVSTQDAIKDLNLTAATLSSQLADESKQLASQSSQLASLSQLNATQVALLGDASAKLSQVNLGVAAAVTQLSDMNSQMHGAEQQRIIQENSLVAQTAEASAKAFHLIR</sequence>
<protein>
    <submittedName>
        <fullName evidence="2">Uncharacterized protein</fullName>
    </submittedName>
</protein>
<comment type="caution">
    <text evidence="2">The sequence shown here is derived from an EMBL/GenBank/DDBJ whole genome shotgun (WGS) entry which is preliminary data.</text>
</comment>
<feature type="region of interest" description="Disordered" evidence="1">
    <location>
        <begin position="232"/>
        <end position="258"/>
    </location>
</feature>
<keyword evidence="3" id="KW-1185">Reference proteome</keyword>
<feature type="compositionally biased region" description="Low complexity" evidence="1">
    <location>
        <begin position="69"/>
        <end position="88"/>
    </location>
</feature>
<reference evidence="2 3" key="1">
    <citation type="submission" date="2022-04" db="EMBL/GenBank/DDBJ databases">
        <title>Positive selection, recombination, and allopatry shape intraspecific diversity of widespread and dominant cyanobacteria.</title>
        <authorList>
            <person name="Wei J."/>
            <person name="Shu W."/>
            <person name="Hu C."/>
        </authorList>
    </citation>
    <scope>NUCLEOTIDE SEQUENCE [LARGE SCALE GENOMIC DNA]</scope>
    <source>
        <strain evidence="2 3">AS-A4</strain>
    </source>
</reference>